<gene>
    <name evidence="1" type="ORF">DQ393_12755</name>
</gene>
<dbReference type="EMBL" id="QMKK01000032">
    <property type="protein sequence ID" value="RAX41133.1"/>
    <property type="molecule type" value="Genomic_DNA"/>
</dbReference>
<dbReference type="AlphaFoldDB" id="A0A329YD14"/>
<evidence type="ECO:0000313" key="1">
    <source>
        <dbReference type="EMBL" id="RAX41133.1"/>
    </source>
</evidence>
<comment type="caution">
    <text evidence="1">The sequence shown here is derived from an EMBL/GenBank/DDBJ whole genome shotgun (WGS) entry which is preliminary data.</text>
</comment>
<reference evidence="1 2" key="1">
    <citation type="submission" date="2018-06" db="EMBL/GenBank/DDBJ databases">
        <title>Whole Genome Sequence of an efficient microsymbiont, Rhizobium tropici.</title>
        <authorList>
            <person name="Srinivasan R."/>
            <person name="Singh H.V."/>
            <person name="Srivastava R."/>
            <person name="Kumari B."/>
            <person name="Radhakrishna A."/>
        </authorList>
    </citation>
    <scope>NUCLEOTIDE SEQUENCE [LARGE SCALE GENOMIC DNA]</scope>
    <source>
        <strain evidence="1 2">IGFRI Rhizo-19</strain>
    </source>
</reference>
<accession>A0A329YD14</accession>
<proteinExistence type="predicted"/>
<dbReference type="OrthoDB" id="9811671at2"/>
<protein>
    <submittedName>
        <fullName evidence="1">Uncharacterized protein</fullName>
    </submittedName>
</protein>
<name>A0A329YD14_RHITR</name>
<dbReference type="RefSeq" id="WP_112342149.1">
    <property type="nucleotide sequence ID" value="NZ_QMKK01000032.1"/>
</dbReference>
<sequence>MKTLDCRLLRIAVTADARPGRTMAPMIGVEVTIEFCGAGPCGRLVFGPRIVAGPDVLDIRNRDQSMRQ</sequence>
<evidence type="ECO:0000313" key="2">
    <source>
        <dbReference type="Proteomes" id="UP000251205"/>
    </source>
</evidence>
<organism evidence="1 2">
    <name type="scientific">Rhizobium tropici</name>
    <dbReference type="NCBI Taxonomy" id="398"/>
    <lineage>
        <taxon>Bacteria</taxon>
        <taxon>Pseudomonadati</taxon>
        <taxon>Pseudomonadota</taxon>
        <taxon>Alphaproteobacteria</taxon>
        <taxon>Hyphomicrobiales</taxon>
        <taxon>Rhizobiaceae</taxon>
        <taxon>Rhizobium/Agrobacterium group</taxon>
        <taxon>Rhizobium</taxon>
    </lineage>
</organism>
<dbReference type="Proteomes" id="UP000251205">
    <property type="component" value="Unassembled WGS sequence"/>
</dbReference>